<comment type="caution">
    <text evidence="1">The sequence shown here is derived from an EMBL/GenBank/DDBJ whole genome shotgun (WGS) entry which is preliminary data.</text>
</comment>
<organism evidence="1">
    <name type="scientific">Nocardia globerula</name>
    <dbReference type="NCBI Taxonomy" id="1818"/>
    <lineage>
        <taxon>Bacteria</taxon>
        <taxon>Bacillati</taxon>
        <taxon>Actinomycetota</taxon>
        <taxon>Actinomycetes</taxon>
        <taxon>Mycobacteriales</taxon>
        <taxon>Nocardiaceae</taxon>
        <taxon>Nocardia</taxon>
    </lineage>
</organism>
<accession>A0A652YHY1</accession>
<name>A0A652YHY1_NOCGL</name>
<evidence type="ECO:0000313" key="1">
    <source>
        <dbReference type="EMBL" id="TYQ00845.1"/>
    </source>
</evidence>
<reference evidence="1" key="1">
    <citation type="submission" date="2019-07" db="EMBL/GenBank/DDBJ databases">
        <title>Genomic Encyclopedia of Type Strains, Phase IV (KMG-IV): sequencing the most valuable type-strain genomes for metagenomic binning, comparative biology and taxonomic classification.</title>
        <authorList>
            <person name="Goeker M."/>
        </authorList>
    </citation>
    <scope>NUCLEOTIDE SEQUENCE</scope>
    <source>
        <strain evidence="1">DSM 44596</strain>
    </source>
</reference>
<dbReference type="AlphaFoldDB" id="A0A652YHY1"/>
<gene>
    <name evidence="1" type="ORF">FNL38_11159</name>
</gene>
<protein>
    <recommendedName>
        <fullName evidence="2">Antitoxin VbhA domain-containing protein</fullName>
    </recommendedName>
</protein>
<sequence length="41" mass="4634">MALEGRTMDAHSQEVFVEYLQDKLTIDDLVAIAKRRNGVAE</sequence>
<evidence type="ECO:0008006" key="2">
    <source>
        <dbReference type="Google" id="ProtNLM"/>
    </source>
</evidence>
<proteinExistence type="predicted"/>
<dbReference type="EMBL" id="VNIQ01000011">
    <property type="protein sequence ID" value="TYQ00845.1"/>
    <property type="molecule type" value="Genomic_DNA"/>
</dbReference>